<proteinExistence type="predicted"/>
<organism evidence="1 2">
    <name type="scientific">Candidatus Wolfebacteria bacterium GW2011_GWC2_39_22</name>
    <dbReference type="NCBI Taxonomy" id="1619013"/>
    <lineage>
        <taxon>Bacteria</taxon>
        <taxon>Candidatus Wolfeibacteriota</taxon>
    </lineage>
</organism>
<dbReference type="STRING" id="1619013.UT41_C0003G0058"/>
<sequence>MDYAALKTQAINLRKEGFTYSEILKQIPVAKSTLSLWLQDVGLSKKQTHRITAKQLIAAQRGGEAKRQQRITRTEQIHKDALKDIGVISKRELWLIGVMLYWAEGSKEKSHHFGSGVRFTNSDAAMIRLFLRWLADICNIEKQHIIFDITIHTNHKHRTPDIIQYWANETGYDPEYFTHIYYKQGNPKTNRTNVGESYYGIIRISVRASSTLLRRIAGWTRGVIEWAEQ</sequence>
<name>A0A0G0NH67_9BACT</name>
<comment type="caution">
    <text evidence="1">The sequence shown here is derived from an EMBL/GenBank/DDBJ whole genome shotgun (WGS) entry which is preliminary data.</text>
</comment>
<gene>
    <name evidence="1" type="ORF">UT41_C0003G0058</name>
</gene>
<evidence type="ECO:0008006" key="3">
    <source>
        <dbReference type="Google" id="ProtNLM"/>
    </source>
</evidence>
<reference evidence="1 2" key="1">
    <citation type="journal article" date="2015" name="Nature">
        <title>rRNA introns, odd ribosomes, and small enigmatic genomes across a large radiation of phyla.</title>
        <authorList>
            <person name="Brown C.T."/>
            <person name="Hug L.A."/>
            <person name="Thomas B.C."/>
            <person name="Sharon I."/>
            <person name="Castelle C.J."/>
            <person name="Singh A."/>
            <person name="Wilkins M.J."/>
            <person name="Williams K.H."/>
            <person name="Banfield J.F."/>
        </authorList>
    </citation>
    <scope>NUCLEOTIDE SEQUENCE [LARGE SCALE GENOMIC DNA]</scope>
</reference>
<evidence type="ECO:0000313" key="1">
    <source>
        <dbReference type="EMBL" id="KKR12131.1"/>
    </source>
</evidence>
<protein>
    <recommendedName>
        <fullName evidence="3">Resolvase helix-turn-helix domain protein</fullName>
    </recommendedName>
</protein>
<dbReference type="EMBL" id="LBWR01000003">
    <property type="protein sequence ID" value="KKR12131.1"/>
    <property type="molecule type" value="Genomic_DNA"/>
</dbReference>
<dbReference type="Proteomes" id="UP000034665">
    <property type="component" value="Unassembled WGS sequence"/>
</dbReference>
<accession>A0A0G0NH67</accession>
<evidence type="ECO:0000313" key="2">
    <source>
        <dbReference type="Proteomes" id="UP000034665"/>
    </source>
</evidence>
<dbReference type="AlphaFoldDB" id="A0A0G0NH67"/>